<keyword evidence="6 15" id="KW-0808">Transferase</keyword>
<dbReference type="PANTHER" id="PTHR10631">
    <property type="entry name" value="N 2 ,N 2 -DIMETHYLGUANOSINE TRNA METHYLTRANSFERASE"/>
    <property type="match status" value="1"/>
</dbReference>
<evidence type="ECO:0000256" key="9">
    <source>
        <dbReference type="ARBA" id="ARBA00022723"/>
    </source>
</evidence>
<dbReference type="GO" id="GO:0160104">
    <property type="term" value="F:tRNA (guanine(26)-N2)-dimethyltransferase activity"/>
    <property type="evidence" value="ECO:0007669"/>
    <property type="project" value="UniProtKB-UniRule"/>
</dbReference>
<dbReference type="Gene3D" id="3.30.56.70">
    <property type="entry name" value="N2,N2-dimethylguanosine tRNA methyltransferase, C-terminal domain"/>
    <property type="match status" value="1"/>
</dbReference>
<keyword evidence="8 15" id="KW-0819">tRNA processing</keyword>
<dbReference type="GO" id="GO:0008270">
    <property type="term" value="F:zinc ion binding"/>
    <property type="evidence" value="ECO:0007669"/>
    <property type="project" value="UniProtKB-KW"/>
</dbReference>
<keyword evidence="4 15" id="KW-0820">tRNA-binding</keyword>
<dbReference type="AlphaFoldDB" id="A0AAV2RJP1"/>
<keyword evidence="9" id="KW-0479">Metal-binding</keyword>
<evidence type="ECO:0000313" key="16">
    <source>
        <dbReference type="EMBL" id="CAL4128229.1"/>
    </source>
</evidence>
<evidence type="ECO:0000256" key="7">
    <source>
        <dbReference type="ARBA" id="ARBA00022691"/>
    </source>
</evidence>
<organism evidence="16 17">
    <name type="scientific">Meganyctiphanes norvegica</name>
    <name type="common">Northern krill</name>
    <name type="synonym">Thysanopoda norvegica</name>
    <dbReference type="NCBI Taxonomy" id="48144"/>
    <lineage>
        <taxon>Eukaryota</taxon>
        <taxon>Metazoa</taxon>
        <taxon>Ecdysozoa</taxon>
        <taxon>Arthropoda</taxon>
        <taxon>Crustacea</taxon>
        <taxon>Multicrustacea</taxon>
        <taxon>Malacostraca</taxon>
        <taxon>Eumalacostraca</taxon>
        <taxon>Eucarida</taxon>
        <taxon>Euphausiacea</taxon>
        <taxon>Euphausiidae</taxon>
        <taxon>Meganyctiphanes</taxon>
    </lineage>
</organism>
<reference evidence="16 17" key="1">
    <citation type="submission" date="2024-05" db="EMBL/GenBank/DDBJ databases">
        <authorList>
            <person name="Wallberg A."/>
        </authorList>
    </citation>
    <scope>NUCLEOTIDE SEQUENCE [LARGE SCALE GENOMIC DNA]</scope>
</reference>
<dbReference type="InterPro" id="IPR042296">
    <property type="entry name" value="tRNA_met_Trm1_C"/>
</dbReference>
<keyword evidence="13 15" id="KW-0694">RNA-binding</keyword>
<dbReference type="GO" id="GO:0002940">
    <property type="term" value="P:tRNA N2-guanine methylation"/>
    <property type="evidence" value="ECO:0007669"/>
    <property type="project" value="TreeGrafter"/>
</dbReference>
<evidence type="ECO:0000256" key="6">
    <source>
        <dbReference type="ARBA" id="ARBA00022679"/>
    </source>
</evidence>
<evidence type="ECO:0000256" key="2">
    <source>
        <dbReference type="ARBA" id="ARBA00022499"/>
    </source>
</evidence>
<keyword evidence="12" id="KW-0832">Ubl conjugation</keyword>
<protein>
    <recommendedName>
        <fullName evidence="15">tRNA (guanine(26)-N(2))-dimethyltransferase</fullName>
        <ecNumber evidence="15">2.1.1.216</ecNumber>
    </recommendedName>
</protein>
<name>A0AAV2RJP1_MEGNR</name>
<keyword evidence="7 15" id="KW-0949">S-adenosyl-L-methionine</keyword>
<dbReference type="GO" id="GO:0005730">
    <property type="term" value="C:nucleolus"/>
    <property type="evidence" value="ECO:0007669"/>
    <property type="project" value="UniProtKB-SubCell"/>
</dbReference>
<evidence type="ECO:0000256" key="5">
    <source>
        <dbReference type="ARBA" id="ARBA00022603"/>
    </source>
</evidence>
<evidence type="ECO:0000256" key="13">
    <source>
        <dbReference type="ARBA" id="ARBA00022884"/>
    </source>
</evidence>
<evidence type="ECO:0000256" key="3">
    <source>
        <dbReference type="ARBA" id="ARBA00022553"/>
    </source>
</evidence>
<dbReference type="SUPFAM" id="SSF53335">
    <property type="entry name" value="S-adenosyl-L-methionine-dependent methyltransferases"/>
    <property type="match status" value="1"/>
</dbReference>
<evidence type="ECO:0000256" key="10">
    <source>
        <dbReference type="ARBA" id="ARBA00022771"/>
    </source>
</evidence>
<gene>
    <name evidence="16" type="ORF">MNOR_LOCUS25997</name>
</gene>
<dbReference type="EC" id="2.1.1.216" evidence="15"/>
<keyword evidence="17" id="KW-1185">Reference proteome</keyword>
<evidence type="ECO:0000256" key="11">
    <source>
        <dbReference type="ARBA" id="ARBA00022833"/>
    </source>
</evidence>
<dbReference type="PANTHER" id="PTHR10631:SF1">
    <property type="entry name" value="TRMT1-LIKE PROTEIN"/>
    <property type="match status" value="1"/>
</dbReference>
<comment type="subcellular location">
    <subcellularLocation>
        <location evidence="1">Nucleus</location>
        <location evidence="1">Nucleolus</location>
    </subcellularLocation>
</comment>
<sequence>MSTEGGGGENVATRQNSLKMLDILIDIELIRSGQIIYEVVAIGHNKSWTTSGCHRYLAELAAVKGLTIKKKQLHNVNKKNFKFYEQFLQNLSSKDFHIIDSGKIIITIIIDQQPPIFWFLDCYGSSVQYLDAAFRNIPKNGILAITSTDDAALYGKAADVTLRNYGGHIIKTFYAKELAARLVLSSVARSAAKCNKGIEVLCCVAVKSFITVIVRIIRGPSAANQCIRQIRRVIHCCMCEDRAFYPHSVYPLEQPYSLLSCDCRARSPGKLAVDLGPVWCDEIFNPQFCTAMLSHSQSFTKLHKVTQLLQTIVSEAQCSSTHSVISGGDKENTLRQEKEKESVEKMEDIQHSIELEENDDEEENRMFKKIKTDQEGLRSPAFYFNLHRHCPKGYDLGKMSKIVEYLQNNGYKASRTHFDPEAIRTNARLSQLNTILLDFFAKSTQN</sequence>
<dbReference type="GO" id="GO:0000049">
    <property type="term" value="F:tRNA binding"/>
    <property type="evidence" value="ECO:0007669"/>
    <property type="project" value="UniProtKB-UniRule"/>
</dbReference>
<keyword evidence="14" id="KW-0539">Nucleus</keyword>
<dbReference type="Pfam" id="PF02005">
    <property type="entry name" value="TRM"/>
    <property type="match status" value="2"/>
</dbReference>
<keyword evidence="5 15" id="KW-0489">Methyltransferase</keyword>
<evidence type="ECO:0000256" key="12">
    <source>
        <dbReference type="ARBA" id="ARBA00022843"/>
    </source>
</evidence>
<comment type="similarity">
    <text evidence="15">Belongs to the class I-like SAM-binding methyltransferase superfamily. Trm1 family.</text>
</comment>
<keyword evidence="10" id="KW-0863">Zinc-finger</keyword>
<dbReference type="InterPro" id="IPR002905">
    <property type="entry name" value="Trm1"/>
</dbReference>
<dbReference type="InterPro" id="IPR029063">
    <property type="entry name" value="SAM-dependent_MTases_sf"/>
</dbReference>
<comment type="caution">
    <text evidence="16">The sequence shown here is derived from an EMBL/GenBank/DDBJ whole genome shotgun (WGS) entry which is preliminary data.</text>
</comment>
<keyword evidence="11" id="KW-0862">Zinc</keyword>
<keyword evidence="2" id="KW-1017">Isopeptide bond</keyword>
<keyword evidence="3" id="KW-0597">Phosphoprotein</keyword>
<dbReference type="Proteomes" id="UP001497623">
    <property type="component" value="Unassembled WGS sequence"/>
</dbReference>
<dbReference type="Gene3D" id="3.40.50.150">
    <property type="entry name" value="Vaccinia Virus protein VP39"/>
    <property type="match status" value="1"/>
</dbReference>
<evidence type="ECO:0000313" key="17">
    <source>
        <dbReference type="Proteomes" id="UP001497623"/>
    </source>
</evidence>
<evidence type="ECO:0000256" key="4">
    <source>
        <dbReference type="ARBA" id="ARBA00022555"/>
    </source>
</evidence>
<dbReference type="EMBL" id="CAXKWB010025466">
    <property type="protein sequence ID" value="CAL4128229.1"/>
    <property type="molecule type" value="Genomic_DNA"/>
</dbReference>
<comment type="catalytic activity">
    <reaction evidence="15">
        <text>guanosine(26) in tRNA + 2 S-adenosyl-L-methionine = N(2)-dimethylguanosine(26) in tRNA + 2 S-adenosyl-L-homocysteine + 2 H(+)</text>
        <dbReference type="Rhea" id="RHEA:43140"/>
        <dbReference type="Rhea" id="RHEA-COMP:10359"/>
        <dbReference type="Rhea" id="RHEA-COMP:10360"/>
        <dbReference type="ChEBI" id="CHEBI:15378"/>
        <dbReference type="ChEBI" id="CHEBI:57856"/>
        <dbReference type="ChEBI" id="CHEBI:59789"/>
        <dbReference type="ChEBI" id="CHEBI:74269"/>
        <dbReference type="ChEBI" id="CHEBI:74513"/>
        <dbReference type="EC" id="2.1.1.216"/>
    </reaction>
</comment>
<evidence type="ECO:0000256" key="1">
    <source>
        <dbReference type="ARBA" id="ARBA00004604"/>
    </source>
</evidence>
<evidence type="ECO:0000256" key="14">
    <source>
        <dbReference type="ARBA" id="ARBA00023242"/>
    </source>
</evidence>
<evidence type="ECO:0000256" key="8">
    <source>
        <dbReference type="ARBA" id="ARBA00022694"/>
    </source>
</evidence>
<dbReference type="PROSITE" id="PS51626">
    <property type="entry name" value="SAM_MT_TRM1"/>
    <property type="match status" value="1"/>
</dbReference>
<feature type="non-terminal residue" evidence="16">
    <location>
        <position position="446"/>
    </location>
</feature>
<accession>A0AAV2RJP1</accession>
<proteinExistence type="inferred from homology"/>
<evidence type="ECO:0000256" key="15">
    <source>
        <dbReference type="PROSITE-ProRule" id="PRU00958"/>
    </source>
</evidence>